<protein>
    <submittedName>
        <fullName evidence="1">Uncharacterized protein</fullName>
    </submittedName>
</protein>
<dbReference type="Proteomes" id="UP000011885">
    <property type="component" value="Unassembled WGS sequence"/>
</dbReference>
<comment type="caution">
    <text evidence="1">The sequence shown here is derived from an EMBL/GenBank/DDBJ whole genome shotgun (WGS) entry which is preliminary data.</text>
</comment>
<name>M5U0Y5_9BACT</name>
<evidence type="ECO:0000313" key="2">
    <source>
        <dbReference type="Proteomes" id="UP000011885"/>
    </source>
</evidence>
<reference evidence="1 2" key="1">
    <citation type="journal article" date="2013" name="Mar. Genomics">
        <title>Expression of sulfatases in Rhodopirellula baltica and the diversity of sulfatases in the genus Rhodopirellula.</title>
        <authorList>
            <person name="Wegner C.E."/>
            <person name="Richter-Heitmann T."/>
            <person name="Klindworth A."/>
            <person name="Klockow C."/>
            <person name="Richter M."/>
            <person name="Achstetter T."/>
            <person name="Glockner F.O."/>
            <person name="Harder J."/>
        </authorList>
    </citation>
    <scope>NUCLEOTIDE SEQUENCE [LARGE SCALE GENOMIC DNA]</scope>
    <source>
        <strain evidence="1 2">SM41</strain>
    </source>
</reference>
<gene>
    <name evidence="1" type="ORF">RSSM_03436</name>
</gene>
<evidence type="ECO:0000313" key="1">
    <source>
        <dbReference type="EMBL" id="EMI55112.1"/>
    </source>
</evidence>
<proteinExistence type="predicted"/>
<dbReference type="OrthoDB" id="9797435at2"/>
<organism evidence="1 2">
    <name type="scientific">Rhodopirellula sallentina SM41</name>
    <dbReference type="NCBI Taxonomy" id="1263870"/>
    <lineage>
        <taxon>Bacteria</taxon>
        <taxon>Pseudomonadati</taxon>
        <taxon>Planctomycetota</taxon>
        <taxon>Planctomycetia</taxon>
        <taxon>Pirellulales</taxon>
        <taxon>Pirellulaceae</taxon>
        <taxon>Rhodopirellula</taxon>
    </lineage>
</organism>
<sequence length="90" mass="10073">MSNQTQKDQSNEPIRVFRAPGMSVAVFANTSDDGRTFHKLSAQRVYKSGDKFRTSTSFSVAELPQLILLMLRAWAYASDLEDSGKERDNG</sequence>
<dbReference type="EMBL" id="ANOH01000228">
    <property type="protein sequence ID" value="EMI55112.1"/>
    <property type="molecule type" value="Genomic_DNA"/>
</dbReference>
<accession>M5U0Y5</accession>
<keyword evidence="2" id="KW-1185">Reference proteome</keyword>
<dbReference type="AlphaFoldDB" id="M5U0Y5"/>
<dbReference type="PATRIC" id="fig|1263870.3.peg.3653"/>
<dbReference type="RefSeq" id="WP_008680588.1">
    <property type="nucleotide sequence ID" value="NZ_ANOH01000228.1"/>
</dbReference>